<dbReference type="Gramene" id="OBART10G12530.1">
    <property type="protein sequence ID" value="OBART10G12530.1"/>
    <property type="gene ID" value="OBART10G12530"/>
</dbReference>
<dbReference type="PaxDb" id="65489-OBART10G12530.1"/>
<proteinExistence type="predicted"/>
<organism evidence="2">
    <name type="scientific">Oryza barthii</name>
    <dbReference type="NCBI Taxonomy" id="65489"/>
    <lineage>
        <taxon>Eukaryota</taxon>
        <taxon>Viridiplantae</taxon>
        <taxon>Streptophyta</taxon>
        <taxon>Embryophyta</taxon>
        <taxon>Tracheophyta</taxon>
        <taxon>Spermatophyta</taxon>
        <taxon>Magnoliopsida</taxon>
        <taxon>Liliopsida</taxon>
        <taxon>Poales</taxon>
        <taxon>Poaceae</taxon>
        <taxon>BOP clade</taxon>
        <taxon>Oryzoideae</taxon>
        <taxon>Oryzeae</taxon>
        <taxon>Oryzinae</taxon>
        <taxon>Oryza</taxon>
    </lineage>
</organism>
<name>A0A0D3HEG5_9ORYZ</name>
<accession>A0A0D3HEG5</accession>
<feature type="compositionally biased region" description="Gly residues" evidence="1">
    <location>
        <begin position="106"/>
        <end position="119"/>
    </location>
</feature>
<dbReference type="STRING" id="65489.A0A0D3HEG5"/>
<reference evidence="2" key="2">
    <citation type="submission" date="2015-03" db="UniProtKB">
        <authorList>
            <consortium name="EnsemblPlants"/>
        </authorList>
    </citation>
    <scope>IDENTIFICATION</scope>
</reference>
<evidence type="ECO:0000256" key="1">
    <source>
        <dbReference type="SAM" id="MobiDB-lite"/>
    </source>
</evidence>
<dbReference type="EnsemblPlants" id="OBART10G12530.1">
    <property type="protein sequence ID" value="OBART10G12530.1"/>
    <property type="gene ID" value="OBART10G12530"/>
</dbReference>
<keyword evidence="3" id="KW-1185">Reference proteome</keyword>
<dbReference type="AlphaFoldDB" id="A0A0D3HEG5"/>
<reference evidence="2" key="1">
    <citation type="journal article" date="2009" name="Rice">
        <title>De Novo Next Generation Sequencing of Plant Genomes.</title>
        <authorList>
            <person name="Rounsley S."/>
            <person name="Marri P.R."/>
            <person name="Yu Y."/>
            <person name="He R."/>
            <person name="Sisneros N."/>
            <person name="Goicoechea J.L."/>
            <person name="Lee S.J."/>
            <person name="Angelova A."/>
            <person name="Kudrna D."/>
            <person name="Luo M."/>
            <person name="Affourtit J."/>
            <person name="Desany B."/>
            <person name="Knight J."/>
            <person name="Niazi F."/>
            <person name="Egholm M."/>
            <person name="Wing R.A."/>
        </authorList>
    </citation>
    <scope>NUCLEOTIDE SEQUENCE [LARGE SCALE GENOMIC DNA]</scope>
    <source>
        <strain evidence="2">cv. IRGC 105608</strain>
    </source>
</reference>
<evidence type="ECO:0000313" key="3">
    <source>
        <dbReference type="Proteomes" id="UP000026960"/>
    </source>
</evidence>
<protein>
    <submittedName>
        <fullName evidence="2">Uncharacterized protein</fullName>
    </submittedName>
</protein>
<sequence>MVWPSPLKFIGELEPEAKALLEAALMEANREREKKILNGTKYSLPSPLPGDDSADDDACSEVSDMSSAASASTRLAPLRSPPSPASYLPPSAPALPPLSTRVRDWGGTGKSGGGDGHDD</sequence>
<feature type="region of interest" description="Disordered" evidence="1">
    <location>
        <begin position="36"/>
        <end position="119"/>
    </location>
</feature>
<dbReference type="Proteomes" id="UP000026960">
    <property type="component" value="Chromosome 10"/>
</dbReference>
<feature type="compositionally biased region" description="Polar residues" evidence="1">
    <location>
        <begin position="63"/>
        <end position="73"/>
    </location>
</feature>
<dbReference type="HOGENOM" id="CLU_2065171_0_0_1"/>
<evidence type="ECO:0000313" key="2">
    <source>
        <dbReference type="EnsemblPlants" id="OBART10G12530.1"/>
    </source>
</evidence>